<dbReference type="EMBL" id="JAQOSQ010000043">
    <property type="protein sequence ID" value="MDJ1185657.1"/>
    <property type="molecule type" value="Genomic_DNA"/>
</dbReference>
<keyword evidence="2" id="KW-0732">Signal</keyword>
<feature type="compositionally biased region" description="Basic and acidic residues" evidence="1">
    <location>
        <begin position="112"/>
        <end position="124"/>
    </location>
</feature>
<reference evidence="3 4" key="1">
    <citation type="submission" date="2023-01" db="EMBL/GenBank/DDBJ databases">
        <title>Novel diversity within Roseofilum (Cyanobacteria; Desertifilaceae) from marine benthic mats with descriptions of four novel species.</title>
        <authorList>
            <person name="Wang Y."/>
            <person name="Berthold D.E."/>
            <person name="Hu J."/>
            <person name="Lefler F.W."/>
            <person name="Laughinghouse H.D. IV."/>
        </authorList>
    </citation>
    <scope>NUCLEOTIDE SEQUENCE [LARGE SCALE GENOMIC DNA]</scope>
    <source>
        <strain evidence="3 4">BLCC-M143</strain>
    </source>
</reference>
<evidence type="ECO:0000313" key="3">
    <source>
        <dbReference type="EMBL" id="MDJ1185657.1"/>
    </source>
</evidence>
<sequence>MSQNTQHLRSAIGSLLMGAATSVISGMLAAPALADPIPIPPNPEVRLPPVFCFRFTDIKPVESDPEGDKFQFEFEVLNWTNQVASGVQLALNEGTGSSGVIDKVPFLAKGKVDQNGRPIGKPDDSGPTGNLNTPNDWKVAQSSKTAVEWEGGTGIANQDLLGANSTQEACALVPGCQAVPDGIQQVCTGWLFWRRCQQIPRNFTPIVNDMETVDNGINVLDGFVVTVDDFDEGELVSLNWFLLDDAGNPLGVSDRGNAYGFGTINLYRQPLDETIDPGSLFGGNTGLGESPTLFYNGVNRITQSVSSSAVASPLAVSTSTALPLASSTRAASFSLAAETVPNIAPEEELVALFKAEFGPGTTANFRNIEDNRFNAPVNITLEPGLTPAPQDIPEPGPMGMVGVFGWLTVRRGWRRVRQARQRKI</sequence>
<feature type="region of interest" description="Disordered" evidence="1">
    <location>
        <begin position="112"/>
        <end position="135"/>
    </location>
</feature>
<evidence type="ECO:0000256" key="1">
    <source>
        <dbReference type="SAM" id="MobiDB-lite"/>
    </source>
</evidence>
<feature type="signal peptide" evidence="2">
    <location>
        <begin position="1"/>
        <end position="34"/>
    </location>
</feature>
<evidence type="ECO:0000313" key="4">
    <source>
        <dbReference type="Proteomes" id="UP001232992"/>
    </source>
</evidence>
<keyword evidence="4" id="KW-1185">Reference proteome</keyword>
<evidence type="ECO:0000256" key="2">
    <source>
        <dbReference type="SAM" id="SignalP"/>
    </source>
</evidence>
<protein>
    <recommendedName>
        <fullName evidence="5">PEP-CTERM sorting domain-containing protein</fullName>
    </recommendedName>
</protein>
<evidence type="ECO:0008006" key="5">
    <source>
        <dbReference type="Google" id="ProtNLM"/>
    </source>
</evidence>
<organism evidence="3 4">
    <name type="scientific">Roseofilum casamattae BLCC-M143</name>
    <dbReference type="NCBI Taxonomy" id="3022442"/>
    <lineage>
        <taxon>Bacteria</taxon>
        <taxon>Bacillati</taxon>
        <taxon>Cyanobacteriota</taxon>
        <taxon>Cyanophyceae</taxon>
        <taxon>Desertifilales</taxon>
        <taxon>Desertifilaceae</taxon>
        <taxon>Roseofilum</taxon>
        <taxon>Roseofilum casamattae</taxon>
    </lineage>
</organism>
<proteinExistence type="predicted"/>
<dbReference type="RefSeq" id="WP_283760298.1">
    <property type="nucleotide sequence ID" value="NZ_JAQOSQ010000043.1"/>
</dbReference>
<comment type="caution">
    <text evidence="3">The sequence shown here is derived from an EMBL/GenBank/DDBJ whole genome shotgun (WGS) entry which is preliminary data.</text>
</comment>
<name>A0ABT7C2H0_9CYAN</name>
<gene>
    <name evidence="3" type="ORF">PMH09_20960</name>
</gene>
<accession>A0ABT7C2H0</accession>
<feature type="chain" id="PRO_5045880258" description="PEP-CTERM sorting domain-containing protein" evidence="2">
    <location>
        <begin position="35"/>
        <end position="424"/>
    </location>
</feature>
<dbReference type="Proteomes" id="UP001232992">
    <property type="component" value="Unassembled WGS sequence"/>
</dbReference>